<keyword evidence="2" id="KW-0238">DNA-binding</keyword>
<keyword evidence="6" id="KW-1185">Reference proteome</keyword>
<dbReference type="InterPro" id="IPR018062">
    <property type="entry name" value="HTH_AraC-typ_CS"/>
</dbReference>
<dbReference type="SUPFAM" id="SSF52317">
    <property type="entry name" value="Class I glutamine amidotransferase-like"/>
    <property type="match status" value="1"/>
</dbReference>
<organism evidence="5 6">
    <name type="scientific">Paraglaciecola hydrolytica</name>
    <dbReference type="NCBI Taxonomy" id="1799789"/>
    <lineage>
        <taxon>Bacteria</taxon>
        <taxon>Pseudomonadati</taxon>
        <taxon>Pseudomonadota</taxon>
        <taxon>Gammaproteobacteria</taxon>
        <taxon>Alteromonadales</taxon>
        <taxon>Alteromonadaceae</taxon>
        <taxon>Paraglaciecola</taxon>
    </lineage>
</organism>
<reference evidence="6" key="1">
    <citation type="submission" date="2016-02" db="EMBL/GenBank/DDBJ databases">
        <authorList>
            <person name="Schultz-Johansen M."/>
            <person name="Glaring M.A."/>
            <person name="Bech P.K."/>
            <person name="Stougaard P."/>
        </authorList>
    </citation>
    <scope>NUCLEOTIDE SEQUENCE [LARGE SCALE GENOMIC DNA]</scope>
    <source>
        <strain evidence="6">S66</strain>
    </source>
</reference>
<proteinExistence type="predicted"/>
<feature type="domain" description="HTH araC/xylS-type" evidence="4">
    <location>
        <begin position="210"/>
        <end position="308"/>
    </location>
</feature>
<dbReference type="InterPro" id="IPR018060">
    <property type="entry name" value="HTH_AraC"/>
</dbReference>
<evidence type="ECO:0000256" key="1">
    <source>
        <dbReference type="ARBA" id="ARBA00023015"/>
    </source>
</evidence>
<sequence>MLKVAILAYDQLAMFEFSCALELFALSRPEYNNWYQSEVVTFESGSLHATGALQIIARQVHSLNDYDLLVIPGWRTQTKHVNARLACEISAFSAQGKRIISFCSGAFLLAQLGLLQGKLATTHWRYAELFRQRFSQVNFVEDVLYTQDGNISCSAGSAAALDLGLEVIRQDFGHVIANQVARRLVISPHRSGGQAQYIETPIAKQGGIFAATLDWAINHLHMALEVDELARKANMSRRSFDRRFREALGTSPKVWLNQQRINLAKQLLETEQLNIEQLAAKVGFDSGITLRFNFNKYVGIAPSQYQRQFSRQT</sequence>
<dbReference type="InterPro" id="IPR009057">
    <property type="entry name" value="Homeodomain-like_sf"/>
</dbReference>
<dbReference type="EMBL" id="LSNE01000003">
    <property type="protein sequence ID" value="KXI29996.1"/>
    <property type="molecule type" value="Genomic_DNA"/>
</dbReference>
<protein>
    <submittedName>
        <fullName evidence="5">Transcriptional regulator</fullName>
    </submittedName>
</protein>
<dbReference type="Proteomes" id="UP000070299">
    <property type="component" value="Unassembled WGS sequence"/>
</dbReference>
<name>A0A136A462_9ALTE</name>
<dbReference type="SMART" id="SM00342">
    <property type="entry name" value="HTH_ARAC"/>
    <property type="match status" value="1"/>
</dbReference>
<evidence type="ECO:0000256" key="2">
    <source>
        <dbReference type="ARBA" id="ARBA00023125"/>
    </source>
</evidence>
<dbReference type="GO" id="GO:0003700">
    <property type="term" value="F:DNA-binding transcription factor activity"/>
    <property type="evidence" value="ECO:0007669"/>
    <property type="project" value="InterPro"/>
</dbReference>
<comment type="caution">
    <text evidence="5">The sequence shown here is derived from an EMBL/GenBank/DDBJ whole genome shotgun (WGS) entry which is preliminary data.</text>
</comment>
<evidence type="ECO:0000256" key="3">
    <source>
        <dbReference type="ARBA" id="ARBA00023163"/>
    </source>
</evidence>
<dbReference type="PANTHER" id="PTHR43130:SF3">
    <property type="entry name" value="HTH-TYPE TRANSCRIPTIONAL REGULATOR RV1931C"/>
    <property type="match status" value="1"/>
</dbReference>
<dbReference type="SUPFAM" id="SSF46689">
    <property type="entry name" value="Homeodomain-like"/>
    <property type="match status" value="2"/>
</dbReference>
<evidence type="ECO:0000313" key="5">
    <source>
        <dbReference type="EMBL" id="KXI29996.1"/>
    </source>
</evidence>
<dbReference type="Gene3D" id="1.10.10.60">
    <property type="entry name" value="Homeodomain-like"/>
    <property type="match status" value="1"/>
</dbReference>
<dbReference type="InterPro" id="IPR052158">
    <property type="entry name" value="INH-QAR"/>
</dbReference>
<dbReference type="PROSITE" id="PS01124">
    <property type="entry name" value="HTH_ARAC_FAMILY_2"/>
    <property type="match status" value="1"/>
</dbReference>
<dbReference type="PROSITE" id="PS00041">
    <property type="entry name" value="HTH_ARAC_FAMILY_1"/>
    <property type="match status" value="1"/>
</dbReference>
<dbReference type="Pfam" id="PF01965">
    <property type="entry name" value="DJ-1_PfpI"/>
    <property type="match status" value="1"/>
</dbReference>
<accession>A0A136A462</accession>
<keyword evidence="3" id="KW-0804">Transcription</keyword>
<dbReference type="OrthoDB" id="9803764at2"/>
<dbReference type="Pfam" id="PF12833">
    <property type="entry name" value="HTH_18"/>
    <property type="match status" value="1"/>
</dbReference>
<dbReference type="InterPro" id="IPR002818">
    <property type="entry name" value="DJ-1/PfpI"/>
</dbReference>
<evidence type="ECO:0000313" key="6">
    <source>
        <dbReference type="Proteomes" id="UP000070299"/>
    </source>
</evidence>
<dbReference type="PANTHER" id="PTHR43130">
    <property type="entry name" value="ARAC-FAMILY TRANSCRIPTIONAL REGULATOR"/>
    <property type="match status" value="1"/>
</dbReference>
<dbReference type="RefSeq" id="WP_068373580.1">
    <property type="nucleotide sequence ID" value="NZ_LSNE01000003.1"/>
</dbReference>
<dbReference type="InterPro" id="IPR029062">
    <property type="entry name" value="Class_I_gatase-like"/>
</dbReference>
<gene>
    <name evidence="5" type="ORF">AX660_08275</name>
</gene>
<dbReference type="STRING" id="1799789.AX660_08275"/>
<keyword evidence="1" id="KW-0805">Transcription regulation</keyword>
<dbReference type="GO" id="GO:0043565">
    <property type="term" value="F:sequence-specific DNA binding"/>
    <property type="evidence" value="ECO:0007669"/>
    <property type="project" value="InterPro"/>
</dbReference>
<dbReference type="Gene3D" id="3.40.50.880">
    <property type="match status" value="1"/>
</dbReference>
<evidence type="ECO:0000259" key="4">
    <source>
        <dbReference type="PROSITE" id="PS01124"/>
    </source>
</evidence>
<dbReference type="AlphaFoldDB" id="A0A136A462"/>